<dbReference type="InterPro" id="IPR036291">
    <property type="entry name" value="NAD(P)-bd_dom_sf"/>
</dbReference>
<organism evidence="7 8">
    <name type="scientific">Schizosaccharomyces cryophilus (strain OY26 / ATCC MYA-4695 / CBS 11777 / NBRC 106824 / NRRL Y48691)</name>
    <name type="common">Fission yeast</name>
    <dbReference type="NCBI Taxonomy" id="653667"/>
    <lineage>
        <taxon>Eukaryota</taxon>
        <taxon>Fungi</taxon>
        <taxon>Dikarya</taxon>
        <taxon>Ascomycota</taxon>
        <taxon>Taphrinomycotina</taxon>
        <taxon>Schizosaccharomycetes</taxon>
        <taxon>Schizosaccharomycetales</taxon>
        <taxon>Schizosaccharomycetaceae</taxon>
        <taxon>Schizosaccharomyces</taxon>
    </lineage>
</organism>
<dbReference type="PROSITE" id="PS00671">
    <property type="entry name" value="D_2_HYDROXYACID_DH_3"/>
    <property type="match status" value="1"/>
</dbReference>
<dbReference type="STRING" id="653667.S9W415"/>
<sequence length="333" mass="37423">MPSSSTKPSILLVGSLRHAFKEWKSLNEYADLKVFCDESREVFYERCKTEFQNVKAILRTYNSKFFMGVFDEDVIQHLPSSVKYICHVGAGYETVNVDACSKRGIRVANCPVAVDDATADTAIFLMIGAFRRFNKGLFSLRDGHWSLNNQPSHDPEGKTLGILGMGGIGRTVAKRARAFDMNIIYYNRRPLSEKDAAGAKYVQFDQLLTESDVLYLSLPLNKHTYHIIGKDEFKKMKRGIVIVNTARGPVMDEEALVDALKEGIVYSAGLDVFEHEPQVHPGLIENPDVILLPHLGTNSLETQHKMEAFSIENMKSGVLHDKLISPVPEQREM</sequence>
<dbReference type="SUPFAM" id="SSF51735">
    <property type="entry name" value="NAD(P)-binding Rossmann-fold domains"/>
    <property type="match status" value="1"/>
</dbReference>
<dbReference type="InterPro" id="IPR006139">
    <property type="entry name" value="D-isomer_2_OHA_DH_cat_dom"/>
</dbReference>
<dbReference type="PANTHER" id="PTHR10996:SF257">
    <property type="entry name" value="GLYOXYLATE REDUCTASE 1"/>
    <property type="match status" value="1"/>
</dbReference>
<name>S9W415_SCHCR</name>
<evidence type="ECO:0000256" key="3">
    <source>
        <dbReference type="ARBA" id="ARBA00023027"/>
    </source>
</evidence>
<dbReference type="Pfam" id="PF00389">
    <property type="entry name" value="2-Hacid_dh"/>
    <property type="match status" value="1"/>
</dbReference>
<proteinExistence type="inferred from homology"/>
<dbReference type="Proteomes" id="UP000015464">
    <property type="component" value="Unassembled WGS sequence"/>
</dbReference>
<dbReference type="EMBL" id="KE546988">
    <property type="protein sequence ID" value="EPY53274.1"/>
    <property type="molecule type" value="Genomic_DNA"/>
</dbReference>
<dbReference type="PROSITE" id="PS00065">
    <property type="entry name" value="D_2_HYDROXYACID_DH_1"/>
    <property type="match status" value="1"/>
</dbReference>
<dbReference type="CDD" id="cd12168">
    <property type="entry name" value="Mand_dh_like"/>
    <property type="match status" value="1"/>
</dbReference>
<feature type="domain" description="D-isomer specific 2-hydroxyacid dehydrogenase catalytic" evidence="5">
    <location>
        <begin position="22"/>
        <end position="325"/>
    </location>
</feature>
<evidence type="ECO:0000256" key="4">
    <source>
        <dbReference type="RuleBase" id="RU003719"/>
    </source>
</evidence>
<evidence type="ECO:0000259" key="6">
    <source>
        <dbReference type="Pfam" id="PF02826"/>
    </source>
</evidence>
<evidence type="ECO:0000313" key="7">
    <source>
        <dbReference type="EMBL" id="EPY53274.1"/>
    </source>
</evidence>
<keyword evidence="2 4" id="KW-0560">Oxidoreductase</keyword>
<dbReference type="InterPro" id="IPR050223">
    <property type="entry name" value="D-isomer_2-hydroxyacid_DH"/>
</dbReference>
<evidence type="ECO:0000259" key="5">
    <source>
        <dbReference type="Pfam" id="PF00389"/>
    </source>
</evidence>
<evidence type="ECO:0000313" key="8">
    <source>
        <dbReference type="Proteomes" id="UP000015464"/>
    </source>
</evidence>
<dbReference type="SUPFAM" id="SSF52283">
    <property type="entry name" value="Formate/glycerate dehydrogenase catalytic domain-like"/>
    <property type="match status" value="1"/>
</dbReference>
<evidence type="ECO:0000256" key="2">
    <source>
        <dbReference type="ARBA" id="ARBA00023002"/>
    </source>
</evidence>
<keyword evidence="8" id="KW-1185">Reference proteome</keyword>
<dbReference type="eggNOG" id="KOG0069">
    <property type="taxonomic scope" value="Eukaryota"/>
</dbReference>
<feature type="domain" description="D-isomer specific 2-hydroxyacid dehydrogenase NAD-binding" evidence="6">
    <location>
        <begin position="124"/>
        <end position="296"/>
    </location>
</feature>
<dbReference type="GO" id="GO:0016618">
    <property type="term" value="F:hydroxypyruvate reductase [NAD(P)H] activity"/>
    <property type="evidence" value="ECO:0007669"/>
    <property type="project" value="TreeGrafter"/>
</dbReference>
<dbReference type="InterPro" id="IPR029753">
    <property type="entry name" value="D-isomer_DH_CS"/>
</dbReference>
<dbReference type="GO" id="GO:0005829">
    <property type="term" value="C:cytosol"/>
    <property type="evidence" value="ECO:0007669"/>
    <property type="project" value="TreeGrafter"/>
</dbReference>
<keyword evidence="3" id="KW-0520">NAD</keyword>
<dbReference type="InterPro" id="IPR029752">
    <property type="entry name" value="D-isomer_DH_CS1"/>
</dbReference>
<dbReference type="RefSeq" id="XP_013021522.1">
    <property type="nucleotide sequence ID" value="XM_013166068.1"/>
</dbReference>
<accession>S9W415</accession>
<dbReference type="AlphaFoldDB" id="S9W415"/>
<dbReference type="InterPro" id="IPR006140">
    <property type="entry name" value="D-isomer_DH_NAD-bd"/>
</dbReference>
<dbReference type="Pfam" id="PF02826">
    <property type="entry name" value="2-Hacid_dh_C"/>
    <property type="match status" value="1"/>
</dbReference>
<dbReference type="PANTHER" id="PTHR10996">
    <property type="entry name" value="2-HYDROXYACID DEHYDROGENASE-RELATED"/>
    <property type="match status" value="1"/>
</dbReference>
<evidence type="ECO:0000256" key="1">
    <source>
        <dbReference type="ARBA" id="ARBA00005854"/>
    </source>
</evidence>
<comment type="similarity">
    <text evidence="1 4">Belongs to the D-isomer specific 2-hydroxyacid dehydrogenase family.</text>
</comment>
<dbReference type="OMA" id="PHIAWAY"/>
<dbReference type="GO" id="GO:0030267">
    <property type="term" value="F:glyoxylate reductase (NADPH) activity"/>
    <property type="evidence" value="ECO:0007669"/>
    <property type="project" value="TreeGrafter"/>
</dbReference>
<reference evidence="7 8" key="1">
    <citation type="journal article" date="2011" name="Science">
        <title>Comparative functional genomics of the fission yeasts.</title>
        <authorList>
            <person name="Rhind N."/>
            <person name="Chen Z."/>
            <person name="Yassour M."/>
            <person name="Thompson D.A."/>
            <person name="Haas B.J."/>
            <person name="Habib N."/>
            <person name="Wapinski I."/>
            <person name="Roy S."/>
            <person name="Lin M.F."/>
            <person name="Heiman D.I."/>
            <person name="Young S.K."/>
            <person name="Furuya K."/>
            <person name="Guo Y."/>
            <person name="Pidoux A."/>
            <person name="Chen H.M."/>
            <person name="Robbertse B."/>
            <person name="Goldberg J.M."/>
            <person name="Aoki K."/>
            <person name="Bayne E.H."/>
            <person name="Berlin A.M."/>
            <person name="Desjardins C.A."/>
            <person name="Dobbs E."/>
            <person name="Dukaj L."/>
            <person name="Fan L."/>
            <person name="FitzGerald M.G."/>
            <person name="French C."/>
            <person name="Gujja S."/>
            <person name="Hansen K."/>
            <person name="Keifenheim D."/>
            <person name="Levin J.Z."/>
            <person name="Mosher R.A."/>
            <person name="Mueller C.A."/>
            <person name="Pfiffner J."/>
            <person name="Priest M."/>
            <person name="Russ C."/>
            <person name="Smialowska A."/>
            <person name="Swoboda P."/>
            <person name="Sykes S.M."/>
            <person name="Vaughn M."/>
            <person name="Vengrova S."/>
            <person name="Yoder R."/>
            <person name="Zeng Q."/>
            <person name="Allshire R."/>
            <person name="Baulcombe D."/>
            <person name="Birren B.W."/>
            <person name="Brown W."/>
            <person name="Ekwall K."/>
            <person name="Kellis M."/>
            <person name="Leatherwood J."/>
            <person name="Levin H."/>
            <person name="Margalit H."/>
            <person name="Martienssen R."/>
            <person name="Nieduszynski C.A."/>
            <person name="Spatafora J.W."/>
            <person name="Friedman N."/>
            <person name="Dalgaard J.Z."/>
            <person name="Baumann P."/>
            <person name="Niki H."/>
            <person name="Regev A."/>
            <person name="Nusbaum C."/>
        </authorList>
    </citation>
    <scope>NUCLEOTIDE SEQUENCE [LARGE SCALE GENOMIC DNA]</scope>
    <source>
        <strain evidence="8">OY26 / ATCC MYA-4695 / CBS 11777 / NBRC 106824 / NRRL Y48691</strain>
    </source>
</reference>
<dbReference type="GO" id="GO:0051287">
    <property type="term" value="F:NAD binding"/>
    <property type="evidence" value="ECO:0007669"/>
    <property type="project" value="InterPro"/>
</dbReference>
<dbReference type="Gene3D" id="3.40.50.720">
    <property type="entry name" value="NAD(P)-binding Rossmann-like Domain"/>
    <property type="match status" value="2"/>
</dbReference>
<protein>
    <submittedName>
        <fullName evidence="7">Hydroxyacid dehydrogenase</fullName>
    </submittedName>
</protein>
<dbReference type="HOGENOM" id="CLU_019796_1_2_1"/>
<dbReference type="OrthoDB" id="9991913at2759"/>
<gene>
    <name evidence="7" type="ORF">SPOG_03804</name>
</gene>
<dbReference type="FunFam" id="3.40.50.720:FF:000203">
    <property type="entry name" value="D-3-phosphoglycerate dehydrogenase (SerA)"/>
    <property type="match status" value="1"/>
</dbReference>
<dbReference type="GeneID" id="25038121"/>